<keyword evidence="2" id="KW-0812">Transmembrane</keyword>
<proteinExistence type="predicted"/>
<name>A0A9P6JSI6_9AGAR</name>
<comment type="caution">
    <text evidence="3">The sequence shown here is derived from an EMBL/GenBank/DDBJ whole genome shotgun (WGS) entry which is preliminary data.</text>
</comment>
<dbReference type="EMBL" id="MU157835">
    <property type="protein sequence ID" value="KAF9531376.1"/>
    <property type="molecule type" value="Genomic_DNA"/>
</dbReference>
<evidence type="ECO:0008006" key="5">
    <source>
        <dbReference type="Google" id="ProtNLM"/>
    </source>
</evidence>
<dbReference type="OrthoDB" id="5346979at2759"/>
<keyword evidence="2" id="KW-0472">Membrane</keyword>
<evidence type="ECO:0000313" key="4">
    <source>
        <dbReference type="Proteomes" id="UP000807306"/>
    </source>
</evidence>
<feature type="region of interest" description="Disordered" evidence="1">
    <location>
        <begin position="1"/>
        <end position="20"/>
    </location>
</feature>
<keyword evidence="4" id="KW-1185">Reference proteome</keyword>
<sequence>MSSASITQPEAPVHDDEEPKRRLTRVPLWVPISAFVGTSLALGIPLLLLRRQRSVLRISLKDGKSAPPPRRAIMSAENGKMSSLPPLTPTANPPLPDNLFSSPDTEMEKASLGDMMSGLSRMNKSSALMAAKAFAIATGLVAVGGAAFVWAVKERLGVRDAREFGTQMRLFLSANLPSLSAAIYKPPEPLTDEERRELILQKLDAASIAEAQAASKWKWDDAEERLKKAYDEGGVGLWAQVALRELEAESHIEREKREEELKNIQERTS</sequence>
<gene>
    <name evidence="3" type="ORF">CPB83DRAFT_848924</name>
</gene>
<protein>
    <recommendedName>
        <fullName evidence="5">Transmembrane protein</fullName>
    </recommendedName>
</protein>
<feature type="transmembrane region" description="Helical" evidence="2">
    <location>
        <begin position="28"/>
        <end position="49"/>
    </location>
</feature>
<evidence type="ECO:0000313" key="3">
    <source>
        <dbReference type="EMBL" id="KAF9531376.1"/>
    </source>
</evidence>
<organism evidence="3 4">
    <name type="scientific">Crepidotus variabilis</name>
    <dbReference type="NCBI Taxonomy" id="179855"/>
    <lineage>
        <taxon>Eukaryota</taxon>
        <taxon>Fungi</taxon>
        <taxon>Dikarya</taxon>
        <taxon>Basidiomycota</taxon>
        <taxon>Agaricomycotina</taxon>
        <taxon>Agaricomycetes</taxon>
        <taxon>Agaricomycetidae</taxon>
        <taxon>Agaricales</taxon>
        <taxon>Agaricineae</taxon>
        <taxon>Crepidotaceae</taxon>
        <taxon>Crepidotus</taxon>
    </lineage>
</organism>
<reference evidence="3" key="1">
    <citation type="submission" date="2020-11" db="EMBL/GenBank/DDBJ databases">
        <authorList>
            <consortium name="DOE Joint Genome Institute"/>
            <person name="Ahrendt S."/>
            <person name="Riley R."/>
            <person name="Andreopoulos W."/>
            <person name="Labutti K."/>
            <person name="Pangilinan J."/>
            <person name="Ruiz-Duenas F.J."/>
            <person name="Barrasa J.M."/>
            <person name="Sanchez-Garcia M."/>
            <person name="Camarero S."/>
            <person name="Miyauchi S."/>
            <person name="Serrano A."/>
            <person name="Linde D."/>
            <person name="Babiker R."/>
            <person name="Drula E."/>
            <person name="Ayuso-Fernandez I."/>
            <person name="Pacheco R."/>
            <person name="Padilla G."/>
            <person name="Ferreira P."/>
            <person name="Barriuso J."/>
            <person name="Kellner H."/>
            <person name="Castanera R."/>
            <person name="Alfaro M."/>
            <person name="Ramirez L."/>
            <person name="Pisabarro A.G."/>
            <person name="Kuo A."/>
            <person name="Tritt A."/>
            <person name="Lipzen A."/>
            <person name="He G."/>
            <person name="Yan M."/>
            <person name="Ng V."/>
            <person name="Cullen D."/>
            <person name="Martin F."/>
            <person name="Rosso M.-N."/>
            <person name="Henrissat B."/>
            <person name="Hibbett D."/>
            <person name="Martinez A.T."/>
            <person name="Grigoriev I.V."/>
        </authorList>
    </citation>
    <scope>NUCLEOTIDE SEQUENCE</scope>
    <source>
        <strain evidence="3">CBS 506.95</strain>
    </source>
</reference>
<accession>A0A9P6JSI6</accession>
<evidence type="ECO:0000256" key="2">
    <source>
        <dbReference type="SAM" id="Phobius"/>
    </source>
</evidence>
<feature type="transmembrane region" description="Helical" evidence="2">
    <location>
        <begin position="129"/>
        <end position="152"/>
    </location>
</feature>
<keyword evidence="2" id="KW-1133">Transmembrane helix</keyword>
<dbReference type="AlphaFoldDB" id="A0A9P6JSI6"/>
<dbReference type="Proteomes" id="UP000807306">
    <property type="component" value="Unassembled WGS sequence"/>
</dbReference>
<evidence type="ECO:0000256" key="1">
    <source>
        <dbReference type="SAM" id="MobiDB-lite"/>
    </source>
</evidence>